<dbReference type="AlphaFoldDB" id="A0A382WTA6"/>
<accession>A0A382WTA6</accession>
<dbReference type="EMBL" id="UINC01162075">
    <property type="protein sequence ID" value="SVD61625.1"/>
    <property type="molecule type" value="Genomic_DNA"/>
</dbReference>
<name>A0A382WTA6_9ZZZZ</name>
<evidence type="ECO:0000313" key="2">
    <source>
        <dbReference type="EMBL" id="SVD61625.1"/>
    </source>
</evidence>
<gene>
    <name evidence="2" type="ORF">METZ01_LOCUS414479</name>
</gene>
<organism evidence="2">
    <name type="scientific">marine metagenome</name>
    <dbReference type="NCBI Taxonomy" id="408172"/>
    <lineage>
        <taxon>unclassified sequences</taxon>
        <taxon>metagenomes</taxon>
        <taxon>ecological metagenomes</taxon>
    </lineage>
</organism>
<proteinExistence type="predicted"/>
<feature type="non-terminal residue" evidence="2">
    <location>
        <position position="168"/>
    </location>
</feature>
<sequence>MGRAPLTPNEWSKLRKQAMELARKEGGDPITGAKISPQPELPFDTTKDLPGTGILQKRGEIIPFPKRPSGPKFQKMSGGVENLLKTGQARFGKALKTTPEHLKAKKDRHILLRDADEARAEMRRKNKKAVEDFKKKFHSKEPDKFQFGGIARAGFPFGGQALKAIRAA</sequence>
<feature type="region of interest" description="Disordered" evidence="1">
    <location>
        <begin position="24"/>
        <end position="52"/>
    </location>
</feature>
<evidence type="ECO:0000256" key="1">
    <source>
        <dbReference type="SAM" id="MobiDB-lite"/>
    </source>
</evidence>
<protein>
    <submittedName>
        <fullName evidence="2">Uncharacterized protein</fullName>
    </submittedName>
</protein>
<reference evidence="2" key="1">
    <citation type="submission" date="2018-05" db="EMBL/GenBank/DDBJ databases">
        <authorList>
            <person name="Lanie J.A."/>
            <person name="Ng W.-L."/>
            <person name="Kazmierczak K.M."/>
            <person name="Andrzejewski T.M."/>
            <person name="Davidsen T.M."/>
            <person name="Wayne K.J."/>
            <person name="Tettelin H."/>
            <person name="Glass J.I."/>
            <person name="Rusch D."/>
            <person name="Podicherti R."/>
            <person name="Tsui H.-C.T."/>
            <person name="Winkler M.E."/>
        </authorList>
    </citation>
    <scope>NUCLEOTIDE SEQUENCE</scope>
</reference>